<protein>
    <recommendedName>
        <fullName evidence="4">NADP-dependent oxidoreductase domain-containing protein</fullName>
    </recommendedName>
</protein>
<dbReference type="InterPro" id="IPR005399">
    <property type="entry name" value="K_chnl_volt-dep_bsu_KCNAB-rel"/>
</dbReference>
<dbReference type="InterPro" id="IPR036812">
    <property type="entry name" value="NAD(P)_OxRdtase_dom_sf"/>
</dbReference>
<keyword evidence="6" id="KW-1185">Reference proteome</keyword>
<dbReference type="InterPro" id="IPR023210">
    <property type="entry name" value="NADP_OxRdtase_dom"/>
</dbReference>
<evidence type="ECO:0000256" key="1">
    <source>
        <dbReference type="ARBA" id="ARBA00006515"/>
    </source>
</evidence>
<keyword evidence="2" id="KW-0521">NADP</keyword>
<gene>
    <name evidence="5" type="ORF">Poli38472_007238</name>
</gene>
<dbReference type="PANTHER" id="PTHR43150:SF2">
    <property type="entry name" value="HYPERKINETIC, ISOFORM M"/>
    <property type="match status" value="1"/>
</dbReference>
<evidence type="ECO:0000313" key="5">
    <source>
        <dbReference type="EMBL" id="TMW59093.1"/>
    </source>
</evidence>
<dbReference type="SUPFAM" id="SSF51430">
    <property type="entry name" value="NAD(P)-linked oxidoreductase"/>
    <property type="match status" value="1"/>
</dbReference>
<dbReference type="PANTHER" id="PTHR43150">
    <property type="entry name" value="HYPERKINETIC, ISOFORM M"/>
    <property type="match status" value="1"/>
</dbReference>
<sequence length="352" mass="39847">MATPSNSMKYRFLGDSGLLVSRLSYGCFMIKERSLTFEESLEVLERAYQHGINFFDNAEVYVAGESEVVLGQVVKAGIERGTWTREDLVISTKIFFGTDYSKTDGLNTQGLSRKHIIEGTKASLKRLGLDYVDLIFCHRPDPATPIEETVRAMNHVINQGWAFYWGTSEWSAHDILEACEIADRLGLIRPVFDQCQYNILERSRVEYDFVNLYKKYRYGLTTFSPLDGGVLTGKYNQGIPEGSRMTHEWYHGLEDWIAQRAEKAKQLEAVAKEVGCTLPQLALAWCASNENVSTVLFSATSVKQLDENVKAMEFVDKITPEIKAKVDAIVQFTPELLPQYGEDVMAIRGKYL</sequence>
<dbReference type="Pfam" id="PF00248">
    <property type="entry name" value="Aldo_ket_red"/>
    <property type="match status" value="1"/>
</dbReference>
<dbReference type="GO" id="GO:0016491">
    <property type="term" value="F:oxidoreductase activity"/>
    <property type="evidence" value="ECO:0007669"/>
    <property type="project" value="UniProtKB-KW"/>
</dbReference>
<organism evidence="5 6">
    <name type="scientific">Pythium oligandrum</name>
    <name type="common">Mycoparasitic fungus</name>
    <dbReference type="NCBI Taxonomy" id="41045"/>
    <lineage>
        <taxon>Eukaryota</taxon>
        <taxon>Sar</taxon>
        <taxon>Stramenopiles</taxon>
        <taxon>Oomycota</taxon>
        <taxon>Peronosporomycetes</taxon>
        <taxon>Pythiales</taxon>
        <taxon>Pythiaceae</taxon>
        <taxon>Pythium</taxon>
    </lineage>
</organism>
<evidence type="ECO:0000259" key="4">
    <source>
        <dbReference type="Pfam" id="PF00248"/>
    </source>
</evidence>
<evidence type="ECO:0000313" key="6">
    <source>
        <dbReference type="Proteomes" id="UP000794436"/>
    </source>
</evidence>
<keyword evidence="3" id="KW-0560">Oxidoreductase</keyword>
<feature type="domain" description="NADP-dependent oxidoreductase" evidence="4">
    <location>
        <begin position="23"/>
        <end position="329"/>
    </location>
</feature>
<accession>A0A8K1CAE5</accession>
<dbReference type="OrthoDB" id="2310150at2759"/>
<dbReference type="Proteomes" id="UP000794436">
    <property type="component" value="Unassembled WGS sequence"/>
</dbReference>
<evidence type="ECO:0000256" key="3">
    <source>
        <dbReference type="ARBA" id="ARBA00023002"/>
    </source>
</evidence>
<proteinExistence type="inferred from homology"/>
<reference evidence="5" key="1">
    <citation type="submission" date="2019-03" db="EMBL/GenBank/DDBJ databases">
        <title>Long read genome sequence of the mycoparasitic Pythium oligandrum ATCC 38472 isolated from sugarbeet rhizosphere.</title>
        <authorList>
            <person name="Gaulin E."/>
        </authorList>
    </citation>
    <scope>NUCLEOTIDE SEQUENCE</scope>
    <source>
        <strain evidence="5">ATCC 38472_TT</strain>
    </source>
</reference>
<dbReference type="AlphaFoldDB" id="A0A8K1CAE5"/>
<dbReference type="PRINTS" id="PR01577">
    <property type="entry name" value="KCNABCHANNEL"/>
</dbReference>
<dbReference type="EMBL" id="SPLM01000110">
    <property type="protein sequence ID" value="TMW59093.1"/>
    <property type="molecule type" value="Genomic_DNA"/>
</dbReference>
<name>A0A8K1CAE5_PYTOL</name>
<comment type="similarity">
    <text evidence="1">Belongs to the shaker potassium channel beta subunit family.</text>
</comment>
<dbReference type="Gene3D" id="3.20.20.100">
    <property type="entry name" value="NADP-dependent oxidoreductase domain"/>
    <property type="match status" value="1"/>
</dbReference>
<comment type="caution">
    <text evidence="5">The sequence shown here is derived from an EMBL/GenBank/DDBJ whole genome shotgun (WGS) entry which is preliminary data.</text>
</comment>
<evidence type="ECO:0000256" key="2">
    <source>
        <dbReference type="ARBA" id="ARBA00022857"/>
    </source>
</evidence>